<proteinExistence type="predicted"/>
<sequence>MAAIPQSHFSSSSTRYNNIGGGPLCNTTNLGPHYQQQQNGQFQQQQQSLSSQILSQQQQQQLPGAWFYEMGPLDEPGSGSASTGIPDDCSPMMEMLMDERLAHRHTTESVEVPSSEHVAEIVGRQG</sequence>
<name>A0AC35FIM4_9BILA</name>
<accession>A0AC35FIM4</accession>
<evidence type="ECO:0000313" key="2">
    <source>
        <dbReference type="WBParaSite" id="PS1159_v2.g17936.t1"/>
    </source>
</evidence>
<dbReference type="Proteomes" id="UP000887580">
    <property type="component" value="Unplaced"/>
</dbReference>
<reference evidence="2" key="1">
    <citation type="submission" date="2022-11" db="UniProtKB">
        <authorList>
            <consortium name="WormBaseParasite"/>
        </authorList>
    </citation>
    <scope>IDENTIFICATION</scope>
</reference>
<protein>
    <submittedName>
        <fullName evidence="2">Uncharacterized protein</fullName>
    </submittedName>
</protein>
<organism evidence="1 2">
    <name type="scientific">Panagrolaimus sp. PS1159</name>
    <dbReference type="NCBI Taxonomy" id="55785"/>
    <lineage>
        <taxon>Eukaryota</taxon>
        <taxon>Metazoa</taxon>
        <taxon>Ecdysozoa</taxon>
        <taxon>Nematoda</taxon>
        <taxon>Chromadorea</taxon>
        <taxon>Rhabditida</taxon>
        <taxon>Tylenchina</taxon>
        <taxon>Panagrolaimomorpha</taxon>
        <taxon>Panagrolaimoidea</taxon>
        <taxon>Panagrolaimidae</taxon>
        <taxon>Panagrolaimus</taxon>
    </lineage>
</organism>
<dbReference type="WBParaSite" id="PS1159_v2.g17936.t1">
    <property type="protein sequence ID" value="PS1159_v2.g17936.t1"/>
    <property type="gene ID" value="PS1159_v2.g17936"/>
</dbReference>
<evidence type="ECO:0000313" key="1">
    <source>
        <dbReference type="Proteomes" id="UP000887580"/>
    </source>
</evidence>